<name>A0A409VV43_9AGAR</name>
<dbReference type="AlphaFoldDB" id="A0A409VV43"/>
<sequence length="102" mass="11596">MALGHVPFPDRIMLTEKPAFQSVVQMITEGQNISVLARNDDQAWSRDFGDDSAKALPKHAFSVEIVLNPLRYNRYTMPRRPNIGEIYESETLQLGTTPTMIF</sequence>
<keyword evidence="2" id="KW-1185">Reference proteome</keyword>
<accession>A0A409VV43</accession>
<protein>
    <submittedName>
        <fullName evidence="1">Uncharacterized protein</fullName>
    </submittedName>
</protein>
<gene>
    <name evidence="1" type="ORF">CVT26_013407</name>
</gene>
<proteinExistence type="predicted"/>
<evidence type="ECO:0000313" key="2">
    <source>
        <dbReference type="Proteomes" id="UP000284706"/>
    </source>
</evidence>
<organism evidence="1 2">
    <name type="scientific">Gymnopilus dilepis</name>
    <dbReference type="NCBI Taxonomy" id="231916"/>
    <lineage>
        <taxon>Eukaryota</taxon>
        <taxon>Fungi</taxon>
        <taxon>Dikarya</taxon>
        <taxon>Basidiomycota</taxon>
        <taxon>Agaricomycotina</taxon>
        <taxon>Agaricomycetes</taxon>
        <taxon>Agaricomycetidae</taxon>
        <taxon>Agaricales</taxon>
        <taxon>Agaricineae</taxon>
        <taxon>Hymenogastraceae</taxon>
        <taxon>Gymnopilus</taxon>
    </lineage>
</organism>
<reference evidence="1 2" key="1">
    <citation type="journal article" date="2018" name="Evol. Lett.">
        <title>Horizontal gene cluster transfer increased hallucinogenic mushroom diversity.</title>
        <authorList>
            <person name="Reynolds H.T."/>
            <person name="Vijayakumar V."/>
            <person name="Gluck-Thaler E."/>
            <person name="Korotkin H.B."/>
            <person name="Matheny P.B."/>
            <person name="Slot J.C."/>
        </authorList>
    </citation>
    <scope>NUCLEOTIDE SEQUENCE [LARGE SCALE GENOMIC DNA]</scope>
    <source>
        <strain evidence="1 2">SRW20</strain>
    </source>
</reference>
<evidence type="ECO:0000313" key="1">
    <source>
        <dbReference type="EMBL" id="PPQ70122.1"/>
    </source>
</evidence>
<dbReference type="InParanoid" id="A0A409VV43"/>
<dbReference type="EMBL" id="NHYE01005552">
    <property type="protein sequence ID" value="PPQ70122.1"/>
    <property type="molecule type" value="Genomic_DNA"/>
</dbReference>
<comment type="caution">
    <text evidence="1">The sequence shown here is derived from an EMBL/GenBank/DDBJ whole genome shotgun (WGS) entry which is preliminary data.</text>
</comment>
<dbReference type="Proteomes" id="UP000284706">
    <property type="component" value="Unassembled WGS sequence"/>
</dbReference>